<feature type="compositionally biased region" description="Basic residues" evidence="6">
    <location>
        <begin position="300"/>
        <end position="310"/>
    </location>
</feature>
<dbReference type="InterPro" id="IPR052337">
    <property type="entry name" value="SAT4-like"/>
</dbReference>
<protein>
    <submittedName>
        <fullName evidence="9">G-protein coupled receptors family 1 profile domain-containing protein</fullName>
    </submittedName>
</protein>
<feature type="domain" description="Rhodopsin" evidence="8">
    <location>
        <begin position="21"/>
        <end position="260"/>
    </location>
</feature>
<feature type="transmembrane region" description="Helical" evidence="7">
    <location>
        <begin position="165"/>
        <end position="188"/>
    </location>
</feature>
<keyword evidence="4 7" id="KW-0472">Membrane</keyword>
<accession>A0ABR2V2J3</accession>
<reference evidence="9 10" key="1">
    <citation type="journal article" date="2024" name="J. Plant Pathol.">
        <title>Sequence and assembly of the genome of Seiridium unicorne, isolate CBS 538.82, causal agent of cypress canker disease.</title>
        <authorList>
            <person name="Scali E."/>
            <person name="Rocca G.D."/>
            <person name="Danti R."/>
            <person name="Garbelotto M."/>
            <person name="Barberini S."/>
            <person name="Baroncelli R."/>
            <person name="Emiliani G."/>
        </authorList>
    </citation>
    <scope>NUCLEOTIDE SEQUENCE [LARGE SCALE GENOMIC DNA]</scope>
    <source>
        <strain evidence="9 10">BM-138-508</strain>
    </source>
</reference>
<keyword evidence="3 7" id="KW-1133">Transmembrane helix</keyword>
<proteinExistence type="inferred from homology"/>
<gene>
    <name evidence="9" type="ORF">SUNI508_05980</name>
</gene>
<evidence type="ECO:0000259" key="8">
    <source>
        <dbReference type="Pfam" id="PF20684"/>
    </source>
</evidence>
<dbReference type="Proteomes" id="UP001408356">
    <property type="component" value="Unassembled WGS sequence"/>
</dbReference>
<feature type="compositionally biased region" description="Polar residues" evidence="6">
    <location>
        <begin position="287"/>
        <end position="296"/>
    </location>
</feature>
<dbReference type="InterPro" id="IPR049326">
    <property type="entry name" value="Rhodopsin_dom_fungi"/>
</dbReference>
<organism evidence="9 10">
    <name type="scientific">Seiridium unicorne</name>
    <dbReference type="NCBI Taxonomy" id="138068"/>
    <lineage>
        <taxon>Eukaryota</taxon>
        <taxon>Fungi</taxon>
        <taxon>Dikarya</taxon>
        <taxon>Ascomycota</taxon>
        <taxon>Pezizomycotina</taxon>
        <taxon>Sordariomycetes</taxon>
        <taxon>Xylariomycetidae</taxon>
        <taxon>Amphisphaeriales</taxon>
        <taxon>Sporocadaceae</taxon>
        <taxon>Seiridium</taxon>
    </lineage>
</organism>
<evidence type="ECO:0000256" key="1">
    <source>
        <dbReference type="ARBA" id="ARBA00004141"/>
    </source>
</evidence>
<feature type="transmembrane region" description="Helical" evidence="7">
    <location>
        <begin position="200"/>
        <end position="224"/>
    </location>
</feature>
<evidence type="ECO:0000256" key="2">
    <source>
        <dbReference type="ARBA" id="ARBA00022692"/>
    </source>
</evidence>
<evidence type="ECO:0000313" key="9">
    <source>
        <dbReference type="EMBL" id="KAK9421132.1"/>
    </source>
</evidence>
<dbReference type="Pfam" id="PF20684">
    <property type="entry name" value="Fung_rhodopsin"/>
    <property type="match status" value="1"/>
</dbReference>
<sequence>MKPHETAGIATTAVATVFVGLRIFTKLRIAHEKLDFADYLNIAAAVSTWVFAVMIFPFDPWIDRLLQAEVSAVGPDDPDVLRVYGGGFDLFNAVTSIFFALALTFARLSILVFYLRLSPIRSFHWAVHGVIVFLSLETVISVVLSLLIFDSNINDQMKAADQALAIFYGVSNILVDVAILVLPIGVVVPLQMSLQRKIAVLCLFGVGAVVCAISTYRVTILTFISSKATTSNPISNQLILSFAETNGAIICGCVPIIPRFLTQFLPEVVRPLLFACFRPSISQSLNGAGPTNSTTIENNRRRRERNRRRQLINLKDSGFASGHDGTGSREGIVGPKGEGFEMDDLDLQAGRGNVATDMNQSFDSLERNVLGRGRADTRICAETEVFASDQEMGITCIHDTSVSYGPKGCNVTV</sequence>
<evidence type="ECO:0000256" key="4">
    <source>
        <dbReference type="ARBA" id="ARBA00023136"/>
    </source>
</evidence>
<feature type="transmembrane region" description="Helical" evidence="7">
    <location>
        <begin position="36"/>
        <end position="56"/>
    </location>
</feature>
<feature type="region of interest" description="Disordered" evidence="6">
    <location>
        <begin position="287"/>
        <end position="330"/>
    </location>
</feature>
<dbReference type="PANTHER" id="PTHR33048">
    <property type="entry name" value="PTH11-LIKE INTEGRAL MEMBRANE PROTEIN (AFU_ORTHOLOGUE AFUA_5G11245)"/>
    <property type="match status" value="1"/>
</dbReference>
<name>A0ABR2V2J3_9PEZI</name>
<keyword evidence="2 7" id="KW-0812">Transmembrane</keyword>
<comment type="similarity">
    <text evidence="5">Belongs to the SAT4 family.</text>
</comment>
<evidence type="ECO:0000256" key="5">
    <source>
        <dbReference type="ARBA" id="ARBA00038359"/>
    </source>
</evidence>
<comment type="caution">
    <text evidence="9">The sequence shown here is derived from an EMBL/GenBank/DDBJ whole genome shotgun (WGS) entry which is preliminary data.</text>
</comment>
<comment type="subcellular location">
    <subcellularLocation>
        <location evidence="1">Membrane</location>
        <topology evidence="1">Multi-pass membrane protein</topology>
    </subcellularLocation>
</comment>
<feature type="transmembrane region" description="Helical" evidence="7">
    <location>
        <begin position="127"/>
        <end position="149"/>
    </location>
</feature>
<evidence type="ECO:0000313" key="10">
    <source>
        <dbReference type="Proteomes" id="UP001408356"/>
    </source>
</evidence>
<feature type="transmembrane region" description="Helical" evidence="7">
    <location>
        <begin position="6"/>
        <end position="24"/>
    </location>
</feature>
<dbReference type="EMBL" id="JARVKF010000201">
    <property type="protein sequence ID" value="KAK9421132.1"/>
    <property type="molecule type" value="Genomic_DNA"/>
</dbReference>
<keyword evidence="10" id="KW-1185">Reference proteome</keyword>
<evidence type="ECO:0000256" key="6">
    <source>
        <dbReference type="SAM" id="MobiDB-lite"/>
    </source>
</evidence>
<feature type="transmembrane region" description="Helical" evidence="7">
    <location>
        <begin position="90"/>
        <end position="115"/>
    </location>
</feature>
<keyword evidence="9" id="KW-0675">Receptor</keyword>
<evidence type="ECO:0000256" key="7">
    <source>
        <dbReference type="SAM" id="Phobius"/>
    </source>
</evidence>
<dbReference type="PANTHER" id="PTHR33048:SF47">
    <property type="entry name" value="INTEGRAL MEMBRANE PROTEIN-RELATED"/>
    <property type="match status" value="1"/>
</dbReference>
<evidence type="ECO:0000256" key="3">
    <source>
        <dbReference type="ARBA" id="ARBA00022989"/>
    </source>
</evidence>